<dbReference type="AlphaFoldDB" id="A0A2T5J1M7"/>
<keyword evidence="2" id="KW-1185">Reference proteome</keyword>
<dbReference type="EMBL" id="QAON01000003">
    <property type="protein sequence ID" value="PTQ90253.1"/>
    <property type="molecule type" value="Genomic_DNA"/>
</dbReference>
<gene>
    <name evidence="1" type="ORF">C8N29_1035</name>
</gene>
<dbReference type="OrthoDB" id="8704583at2"/>
<dbReference type="Proteomes" id="UP000244223">
    <property type="component" value="Unassembled WGS sequence"/>
</dbReference>
<comment type="caution">
    <text evidence="1">The sequence shown here is derived from an EMBL/GenBank/DDBJ whole genome shotgun (WGS) entry which is preliminary data.</text>
</comment>
<evidence type="ECO:0008006" key="3">
    <source>
        <dbReference type="Google" id="ProtNLM"/>
    </source>
</evidence>
<accession>A0A2T5J1M7</accession>
<sequence length="66" mass="7556">MYQDPNLVRIHRVTTNLNAYEIRLLDQIAKQTGRDRASIVRELIMNQANQVLGNHGLSEHKKTGTN</sequence>
<name>A0A2T5J1M7_9GAMM</name>
<reference evidence="1 2" key="1">
    <citation type="submission" date="2018-04" db="EMBL/GenBank/DDBJ databases">
        <title>Genomic Encyclopedia of Archaeal and Bacterial Type Strains, Phase II (KMG-II): from individual species to whole genera.</title>
        <authorList>
            <person name="Goeker M."/>
        </authorList>
    </citation>
    <scope>NUCLEOTIDE SEQUENCE [LARGE SCALE GENOMIC DNA]</scope>
    <source>
        <strain evidence="1 2">DSM 5822</strain>
    </source>
</reference>
<proteinExistence type="predicted"/>
<evidence type="ECO:0000313" key="1">
    <source>
        <dbReference type="EMBL" id="PTQ90253.1"/>
    </source>
</evidence>
<protein>
    <recommendedName>
        <fullName evidence="3">Ribbon-helix-helix CopG family protein</fullName>
    </recommendedName>
</protein>
<organism evidence="1 2">
    <name type="scientific">Agitococcus lubricus</name>
    <dbReference type="NCBI Taxonomy" id="1077255"/>
    <lineage>
        <taxon>Bacteria</taxon>
        <taxon>Pseudomonadati</taxon>
        <taxon>Pseudomonadota</taxon>
        <taxon>Gammaproteobacteria</taxon>
        <taxon>Moraxellales</taxon>
        <taxon>Moraxellaceae</taxon>
        <taxon>Agitococcus</taxon>
    </lineage>
</organism>
<evidence type="ECO:0000313" key="2">
    <source>
        <dbReference type="Proteomes" id="UP000244223"/>
    </source>
</evidence>
<dbReference type="RefSeq" id="WP_107864703.1">
    <property type="nucleotide sequence ID" value="NZ_QAON01000003.1"/>
</dbReference>